<feature type="transmembrane region" description="Helical" evidence="7">
    <location>
        <begin position="75"/>
        <end position="92"/>
    </location>
</feature>
<feature type="transmembrane region" description="Helical" evidence="7">
    <location>
        <begin position="135"/>
        <end position="159"/>
    </location>
</feature>
<keyword evidence="6 7" id="KW-0472">Membrane</keyword>
<dbReference type="RefSeq" id="WP_172184228.1">
    <property type="nucleotide sequence ID" value="NZ_CAWPPK010000001.1"/>
</dbReference>
<dbReference type="PRINTS" id="PR01439">
    <property type="entry name" value="CELLSNTHASEA"/>
</dbReference>
<keyword evidence="3 8" id="KW-0808">Transferase</keyword>
<evidence type="ECO:0000313" key="9">
    <source>
        <dbReference type="Proteomes" id="UP000702425"/>
    </source>
</evidence>
<evidence type="ECO:0000256" key="5">
    <source>
        <dbReference type="ARBA" id="ARBA00022989"/>
    </source>
</evidence>
<name>A0ABX2CPI6_9CYAN</name>
<evidence type="ECO:0000256" key="7">
    <source>
        <dbReference type="SAM" id="Phobius"/>
    </source>
</evidence>
<keyword evidence="2 8" id="KW-0328">Glycosyltransferase</keyword>
<evidence type="ECO:0000256" key="3">
    <source>
        <dbReference type="ARBA" id="ARBA00022679"/>
    </source>
</evidence>
<dbReference type="EC" id="2.4.1.12" evidence="8"/>
<feature type="transmembrane region" description="Helical" evidence="7">
    <location>
        <begin position="104"/>
        <end position="123"/>
    </location>
</feature>
<feature type="transmembrane region" description="Helical" evidence="7">
    <location>
        <begin position="469"/>
        <end position="487"/>
    </location>
</feature>
<dbReference type="EMBL" id="SRRZ01000001">
    <property type="protein sequence ID" value="NQE32296.1"/>
    <property type="molecule type" value="Genomic_DNA"/>
</dbReference>
<keyword evidence="4 7" id="KW-0812">Transmembrane</keyword>
<evidence type="ECO:0000313" key="8">
    <source>
        <dbReference type="EMBL" id="NQE32296.1"/>
    </source>
</evidence>
<dbReference type="InterPro" id="IPR003919">
    <property type="entry name" value="Cell_synth_A"/>
</dbReference>
<feature type="transmembrane region" description="Helical" evidence="7">
    <location>
        <begin position="435"/>
        <end position="457"/>
    </location>
</feature>
<evidence type="ECO:0000256" key="4">
    <source>
        <dbReference type="ARBA" id="ARBA00022692"/>
    </source>
</evidence>
<dbReference type="GO" id="GO:0016760">
    <property type="term" value="F:cellulose synthase (UDP-forming) activity"/>
    <property type="evidence" value="ECO:0007669"/>
    <property type="project" value="UniProtKB-EC"/>
</dbReference>
<protein>
    <submittedName>
        <fullName evidence="8">Cellulose synthase catalytic subunit [UDP-forming]</fullName>
        <ecNumber evidence="8">2.4.1.12</ecNumber>
    </submittedName>
</protein>
<dbReference type="Pfam" id="PF13641">
    <property type="entry name" value="Glyco_tranf_2_3"/>
    <property type="match status" value="1"/>
</dbReference>
<comment type="caution">
    <text evidence="8">The sequence shown here is derived from an EMBL/GenBank/DDBJ whole genome shotgun (WGS) entry which is preliminary data.</text>
</comment>
<feature type="transmembrane region" description="Helical" evidence="7">
    <location>
        <begin position="499"/>
        <end position="517"/>
    </location>
</feature>
<reference evidence="8 9" key="1">
    <citation type="journal article" date="2020" name="Sci. Rep.">
        <title>A novel cyanobacterial geosmin producer, revising GeoA distribution and dispersion patterns in Bacteria.</title>
        <authorList>
            <person name="Churro C."/>
            <person name="Semedo-Aguiar A.P."/>
            <person name="Silva A.D."/>
            <person name="Pereira-Leal J.B."/>
            <person name="Leite R.B."/>
        </authorList>
    </citation>
    <scope>NUCLEOTIDE SEQUENCE [LARGE SCALE GENOMIC DNA]</scope>
    <source>
        <strain evidence="8 9">IPMA8</strain>
    </source>
</reference>
<accession>A0ABX2CPI6</accession>
<dbReference type="SUPFAM" id="SSF53448">
    <property type="entry name" value="Nucleotide-diphospho-sugar transferases"/>
    <property type="match status" value="1"/>
</dbReference>
<evidence type="ECO:0000256" key="6">
    <source>
        <dbReference type="ARBA" id="ARBA00023136"/>
    </source>
</evidence>
<evidence type="ECO:0000256" key="1">
    <source>
        <dbReference type="ARBA" id="ARBA00004141"/>
    </source>
</evidence>
<dbReference type="Gene3D" id="3.90.550.10">
    <property type="entry name" value="Spore Coat Polysaccharide Biosynthesis Protein SpsA, Chain A"/>
    <property type="match status" value="1"/>
</dbReference>
<keyword evidence="9" id="KW-1185">Reference proteome</keyword>
<keyword evidence="5 7" id="KW-1133">Transmembrane helix</keyword>
<feature type="transmembrane region" description="Helical" evidence="7">
    <location>
        <begin position="538"/>
        <end position="558"/>
    </location>
</feature>
<dbReference type="InterPro" id="IPR050321">
    <property type="entry name" value="Glycosyltr_2/OpgH_subfam"/>
</dbReference>
<dbReference type="InterPro" id="IPR029044">
    <property type="entry name" value="Nucleotide-diphossugar_trans"/>
</dbReference>
<dbReference type="PANTHER" id="PTHR43867:SF2">
    <property type="entry name" value="CELLULOSE SYNTHASE CATALYTIC SUBUNIT A [UDP-FORMING]"/>
    <property type="match status" value="1"/>
</dbReference>
<feature type="transmembrane region" description="Helical" evidence="7">
    <location>
        <begin position="590"/>
        <end position="608"/>
    </location>
</feature>
<sequence length="834" mass="93432">MTNSRFDLQDLKPRFWRISRVPAATLVVLGALAFAGAIAGAWFANEGTVSGIFATINTWQQNPPVLLQVPATSKMYLLVPTLVLVSAALAAIKISPQPQKWSRAVVVAIVLALTIRYVLWRSLATLNLTDPLNGIFSLGLFFLEMVMVFNTSIQLYLMLRMKDRRREADRMAVAVEAGNFAPAVDIFIPTYNEPAFILRRTVIGCQALDYANKKVYLLDDTKRQEIKLLAKELGCEYITRPDNIHAKAGNINHATALTNGELIVVFDADFIPTKNFLTRTVGFFQNPEIALVQTPQSFYNHDPISRNLGLENVLAPEEEIFYRQIEIIKDSADSVVCCGTSFVVRRSALEIAGGLVTDSICEDYFTGIRLSATGYRLVYLDEKLSAGLAAENIEAHLNQRLRWARGTLQAFFIDSNPLTIRGLRFVQRLSHLEGLLHWFTSLTRVLYLLIPLAYSFFGIIPLRASARELLYFFVPYYLVQLTVFSWLNRRSGSALLSDIYSFVQCIPLAVTVVSSMLNPFGKGFQVTPKGIASDRFSFNWNLGWPLIVLFAATAFSLWHNLNVNLVKNVCNVQSISESAHCLSKGMSLGWIWSAYNLLMIGIALLILVDIPKPDIYEWFNLRRVVQLNIGGKSFWGITTVISESGAEVALTQWPSFAVKGKGSKESLTPAEILPKYAVQTNLSQGKINALPCSAAVKARRSLAPSVVEFGTERRLAKGLIDCDSATLEIMEENCFIPVAKIELVRDKSQLESSFRDAAGCNFAEFPTVRIAFDRLNISQHRCLIEMLYCRPGQWKRQETPGEWRSLWLLLRIALKPRAVFERNRSVRPIGVSQL</sequence>
<gene>
    <name evidence="8" type="primary">bcsA</name>
    <name evidence="8" type="ORF">E5S67_00008</name>
</gene>
<comment type="subcellular location">
    <subcellularLocation>
        <location evidence="1">Membrane</location>
        <topology evidence="1">Multi-pass membrane protein</topology>
    </subcellularLocation>
</comment>
<dbReference type="CDD" id="cd06421">
    <property type="entry name" value="CESA_CelA_like"/>
    <property type="match status" value="1"/>
</dbReference>
<dbReference type="PANTHER" id="PTHR43867">
    <property type="entry name" value="CELLULOSE SYNTHASE CATALYTIC SUBUNIT A [UDP-FORMING]"/>
    <property type="match status" value="1"/>
</dbReference>
<organism evidence="8 9">
    <name type="scientific">Microcoleus asticus IPMA8</name>
    <dbReference type="NCBI Taxonomy" id="2563858"/>
    <lineage>
        <taxon>Bacteria</taxon>
        <taxon>Bacillati</taxon>
        <taxon>Cyanobacteriota</taxon>
        <taxon>Cyanophyceae</taxon>
        <taxon>Oscillatoriophycideae</taxon>
        <taxon>Oscillatoriales</taxon>
        <taxon>Microcoleaceae</taxon>
        <taxon>Microcoleus</taxon>
        <taxon>Microcoleus asticus</taxon>
    </lineage>
</organism>
<evidence type="ECO:0000256" key="2">
    <source>
        <dbReference type="ARBA" id="ARBA00022676"/>
    </source>
</evidence>
<proteinExistence type="predicted"/>
<dbReference type="Proteomes" id="UP000702425">
    <property type="component" value="Unassembled WGS sequence"/>
</dbReference>
<feature type="transmembrane region" description="Helical" evidence="7">
    <location>
        <begin position="21"/>
        <end position="44"/>
    </location>
</feature>